<feature type="compositionally biased region" description="Polar residues" evidence="1">
    <location>
        <begin position="307"/>
        <end position="317"/>
    </location>
</feature>
<reference evidence="3 4" key="2">
    <citation type="submission" date="2019-01" db="EMBL/GenBank/DDBJ databases">
        <title>A chromosome length genome reference of the Java medaka (oryzias javanicus).</title>
        <authorList>
            <person name="Herpin A."/>
            <person name="Takehana Y."/>
            <person name="Naruse K."/>
            <person name="Ansai S."/>
            <person name="Kawaguchi M."/>
        </authorList>
    </citation>
    <scope>NUCLEOTIDE SEQUENCE [LARGE SCALE GENOMIC DNA]</scope>
    <source>
        <strain evidence="3">RS831</strain>
        <tissue evidence="3">Whole body</tissue>
    </source>
</reference>
<evidence type="ECO:0000313" key="3">
    <source>
        <dbReference type="EMBL" id="RVE60761.1"/>
    </source>
</evidence>
<dbReference type="OrthoDB" id="10072641at2759"/>
<feature type="domain" description="C2H2-type" evidence="2">
    <location>
        <begin position="494"/>
        <end position="516"/>
    </location>
</feature>
<feature type="region of interest" description="Disordered" evidence="1">
    <location>
        <begin position="531"/>
        <end position="562"/>
    </location>
</feature>
<evidence type="ECO:0000259" key="2">
    <source>
        <dbReference type="PROSITE" id="PS00028"/>
    </source>
</evidence>
<dbReference type="AlphaFoldDB" id="A0A437CEP3"/>
<proteinExistence type="predicted"/>
<feature type="compositionally biased region" description="Polar residues" evidence="1">
    <location>
        <begin position="1"/>
        <end position="17"/>
    </location>
</feature>
<dbReference type="EMBL" id="CM012454">
    <property type="protein sequence ID" value="RVE60761.1"/>
    <property type="molecule type" value="Genomic_DNA"/>
</dbReference>
<dbReference type="Proteomes" id="UP000283210">
    <property type="component" value="Chromosome 18"/>
</dbReference>
<keyword evidence="4" id="KW-1185">Reference proteome</keyword>
<reference evidence="3 4" key="1">
    <citation type="submission" date="2018-11" db="EMBL/GenBank/DDBJ databases">
        <authorList>
            <person name="Lopez-Roques C."/>
            <person name="Donnadieu C."/>
            <person name="Bouchez O."/>
            <person name="Klopp C."/>
            <person name="Cabau C."/>
            <person name="Zahm M."/>
        </authorList>
    </citation>
    <scope>NUCLEOTIDE SEQUENCE [LARGE SCALE GENOMIC DNA]</scope>
    <source>
        <strain evidence="3">RS831</strain>
        <tissue evidence="3">Whole body</tissue>
    </source>
</reference>
<name>A0A437CEP3_ORYJA</name>
<accession>A0A437CEP3</accession>
<dbReference type="PROSITE" id="PS00028">
    <property type="entry name" value="ZINC_FINGER_C2H2_1"/>
    <property type="match status" value="1"/>
</dbReference>
<evidence type="ECO:0000256" key="1">
    <source>
        <dbReference type="SAM" id="MobiDB-lite"/>
    </source>
</evidence>
<dbReference type="InterPro" id="IPR013087">
    <property type="entry name" value="Znf_C2H2_type"/>
</dbReference>
<sequence>MSNPPYNLFGQSSSIQGEQVPPNELPQSDLWRGLPHFQSGPCLYSSGTTSLKSVGLAQSVTHESENKTAGLAETRSASNLNYASVGFYSSSAEFFSASCGQRHSDIDCDKRLFDLSSSHKNDAQSDSSKSIEDLKVGDTNIMDQPDLSDLAITRQVAANILMDYGLEKEDLEELISCPTEQTTAQNLPRTLWKIRMKKAMRAATTNKSTLGSETHSSTRDSGLNAVSAPAGVGTGQVVVPPTTGQHSKVVDFQHLEIHTAAVDKTLDVTDSSVKSNQSPQEGIMALKSSILKLFSSQQSVCITSVNLKGNPETTPGSGSVKLPQNEPNRSLTDSKPEVSKSSMLGSVMPIVEAAPACGLLTGIIPKSDFASVKGNDISSGQMEIQGEAPKFTEKTMDQTAPIQQLLKPHMGQTEGSKIVPAGKPMPLLGLNPPAGNDTPLPLLTLNLFPQQVLDPAKTNKKPSQEKKPTPKGLPSRTMMHDFAGITPRKFSHTCSLCKKTCSQMKEWKSHKYTSLHLKNCKDLREKYPKWDGKVPQLQRKSLRSVQSSKPNPQKIRRSAVAEQGHNAAPDALAGLVLVLGPHKMTGRLLPIIVRVQGALREGVQGKEEIEGDRHQGEAKSDGFHQGEAESESFHQGGFPQGES</sequence>
<evidence type="ECO:0000313" key="4">
    <source>
        <dbReference type="Proteomes" id="UP000283210"/>
    </source>
</evidence>
<feature type="region of interest" description="Disordered" evidence="1">
    <location>
        <begin position="307"/>
        <end position="340"/>
    </location>
</feature>
<feature type="compositionally biased region" description="Basic and acidic residues" evidence="1">
    <location>
        <begin position="604"/>
        <end position="627"/>
    </location>
</feature>
<protein>
    <recommendedName>
        <fullName evidence="2">C2H2-type domain-containing protein</fullName>
    </recommendedName>
</protein>
<gene>
    <name evidence="3" type="ORF">OJAV_G00183810</name>
</gene>
<feature type="compositionally biased region" description="Polar residues" evidence="1">
    <location>
        <begin position="204"/>
        <end position="221"/>
    </location>
</feature>
<feature type="region of interest" description="Disordered" evidence="1">
    <location>
        <begin position="604"/>
        <end position="643"/>
    </location>
</feature>
<organism evidence="3 4">
    <name type="scientific">Oryzias javanicus</name>
    <name type="common">Javanese ricefish</name>
    <name type="synonym">Aplocheilus javanicus</name>
    <dbReference type="NCBI Taxonomy" id="123683"/>
    <lineage>
        <taxon>Eukaryota</taxon>
        <taxon>Metazoa</taxon>
        <taxon>Chordata</taxon>
        <taxon>Craniata</taxon>
        <taxon>Vertebrata</taxon>
        <taxon>Euteleostomi</taxon>
        <taxon>Actinopterygii</taxon>
        <taxon>Neopterygii</taxon>
        <taxon>Teleostei</taxon>
        <taxon>Neoteleostei</taxon>
        <taxon>Acanthomorphata</taxon>
        <taxon>Ovalentaria</taxon>
        <taxon>Atherinomorphae</taxon>
        <taxon>Beloniformes</taxon>
        <taxon>Adrianichthyidae</taxon>
        <taxon>Oryziinae</taxon>
        <taxon>Oryzias</taxon>
    </lineage>
</organism>
<feature type="region of interest" description="Disordered" evidence="1">
    <location>
        <begin position="204"/>
        <end position="223"/>
    </location>
</feature>
<feature type="region of interest" description="Disordered" evidence="1">
    <location>
        <begin position="455"/>
        <end position="477"/>
    </location>
</feature>
<feature type="region of interest" description="Disordered" evidence="1">
    <location>
        <begin position="1"/>
        <end position="28"/>
    </location>
</feature>